<evidence type="ECO:0000256" key="9">
    <source>
        <dbReference type="SAM" id="Phobius"/>
    </source>
</evidence>
<gene>
    <name evidence="11" type="ORF">GCM10012280_13040</name>
</gene>
<comment type="similarity">
    <text evidence="1">Belongs to the protein kinase superfamily. NEK Ser/Thr protein kinase family. NIMA subfamily.</text>
</comment>
<dbReference type="Pfam" id="PF00069">
    <property type="entry name" value="Pkinase"/>
    <property type="match status" value="1"/>
</dbReference>
<evidence type="ECO:0000256" key="6">
    <source>
        <dbReference type="ARBA" id="ARBA00022840"/>
    </source>
</evidence>
<dbReference type="PANTHER" id="PTHR43671:SF13">
    <property type="entry name" value="SERINE_THREONINE-PROTEIN KINASE NEK2"/>
    <property type="match status" value="1"/>
</dbReference>
<accession>A0A917ZHV9</accession>
<evidence type="ECO:0000256" key="8">
    <source>
        <dbReference type="SAM" id="MobiDB-lite"/>
    </source>
</evidence>
<protein>
    <recommendedName>
        <fullName evidence="2">non-specific serine/threonine protein kinase</fullName>
        <ecNumber evidence="2">2.7.11.1</ecNumber>
    </recommendedName>
</protein>
<dbReference type="PROSITE" id="PS00107">
    <property type="entry name" value="PROTEIN_KINASE_ATP"/>
    <property type="match status" value="1"/>
</dbReference>
<feature type="compositionally biased region" description="Polar residues" evidence="8">
    <location>
        <begin position="306"/>
        <end position="321"/>
    </location>
</feature>
<name>A0A917ZHV9_9ACTN</name>
<dbReference type="GO" id="GO:0005524">
    <property type="term" value="F:ATP binding"/>
    <property type="evidence" value="ECO:0007669"/>
    <property type="project" value="UniProtKB-UniRule"/>
</dbReference>
<keyword evidence="12" id="KW-1185">Reference proteome</keyword>
<evidence type="ECO:0000256" key="7">
    <source>
        <dbReference type="PROSITE-ProRule" id="PRU10141"/>
    </source>
</evidence>
<feature type="domain" description="Protein kinase" evidence="10">
    <location>
        <begin position="18"/>
        <end position="277"/>
    </location>
</feature>
<evidence type="ECO:0000313" key="12">
    <source>
        <dbReference type="Proteomes" id="UP000641932"/>
    </source>
</evidence>
<evidence type="ECO:0000256" key="4">
    <source>
        <dbReference type="ARBA" id="ARBA00022741"/>
    </source>
</evidence>
<dbReference type="Gene3D" id="3.30.200.20">
    <property type="entry name" value="Phosphorylase Kinase, domain 1"/>
    <property type="match status" value="1"/>
</dbReference>
<dbReference type="InterPro" id="IPR011009">
    <property type="entry name" value="Kinase-like_dom_sf"/>
</dbReference>
<dbReference type="InterPro" id="IPR017441">
    <property type="entry name" value="Protein_kinase_ATP_BS"/>
</dbReference>
<evidence type="ECO:0000256" key="2">
    <source>
        <dbReference type="ARBA" id="ARBA00012513"/>
    </source>
</evidence>
<dbReference type="PROSITE" id="PS00108">
    <property type="entry name" value="PROTEIN_KINASE_ST"/>
    <property type="match status" value="1"/>
</dbReference>
<dbReference type="InterPro" id="IPR050660">
    <property type="entry name" value="NEK_Ser/Thr_kinase"/>
</dbReference>
<feature type="compositionally biased region" description="Pro residues" evidence="8">
    <location>
        <begin position="392"/>
        <end position="405"/>
    </location>
</feature>
<dbReference type="Gene3D" id="1.10.510.10">
    <property type="entry name" value="Transferase(Phosphotransferase) domain 1"/>
    <property type="match status" value="1"/>
</dbReference>
<evidence type="ECO:0000256" key="3">
    <source>
        <dbReference type="ARBA" id="ARBA00022679"/>
    </source>
</evidence>
<dbReference type="InterPro" id="IPR008271">
    <property type="entry name" value="Ser/Thr_kinase_AS"/>
</dbReference>
<dbReference type="Proteomes" id="UP000641932">
    <property type="component" value="Unassembled WGS sequence"/>
</dbReference>
<dbReference type="RefSeq" id="WP_229698196.1">
    <property type="nucleotide sequence ID" value="NZ_BMMS01000004.1"/>
</dbReference>
<feature type="transmembrane region" description="Helical" evidence="9">
    <location>
        <begin position="437"/>
        <end position="457"/>
    </location>
</feature>
<dbReference type="GO" id="GO:0004674">
    <property type="term" value="F:protein serine/threonine kinase activity"/>
    <property type="evidence" value="ECO:0007669"/>
    <property type="project" value="UniProtKB-EC"/>
</dbReference>
<feature type="region of interest" description="Disordered" evidence="8">
    <location>
        <begin position="468"/>
        <end position="536"/>
    </location>
</feature>
<comment type="caution">
    <text evidence="11">The sequence shown here is derived from an EMBL/GenBank/DDBJ whole genome shotgun (WGS) entry which is preliminary data.</text>
</comment>
<reference evidence="11" key="1">
    <citation type="journal article" date="2014" name="Int. J. Syst. Evol. Microbiol.">
        <title>Complete genome sequence of Corynebacterium casei LMG S-19264T (=DSM 44701T), isolated from a smear-ripened cheese.</title>
        <authorList>
            <consortium name="US DOE Joint Genome Institute (JGI-PGF)"/>
            <person name="Walter F."/>
            <person name="Albersmeier A."/>
            <person name="Kalinowski J."/>
            <person name="Ruckert C."/>
        </authorList>
    </citation>
    <scope>NUCLEOTIDE SEQUENCE</scope>
    <source>
        <strain evidence="11">CGMCC 4.7201</strain>
    </source>
</reference>
<keyword evidence="5" id="KW-0418">Kinase</keyword>
<feature type="region of interest" description="Disordered" evidence="8">
    <location>
        <begin position="292"/>
        <end position="434"/>
    </location>
</feature>
<keyword evidence="9" id="KW-0472">Membrane</keyword>
<keyword evidence="3" id="KW-0808">Transferase</keyword>
<evidence type="ECO:0000259" key="10">
    <source>
        <dbReference type="PROSITE" id="PS50011"/>
    </source>
</evidence>
<feature type="binding site" evidence="7">
    <location>
        <position position="46"/>
    </location>
    <ligand>
        <name>ATP</name>
        <dbReference type="ChEBI" id="CHEBI:30616"/>
    </ligand>
</feature>
<keyword evidence="6 7" id="KW-0067">ATP-binding</keyword>
<dbReference type="PROSITE" id="PS50011">
    <property type="entry name" value="PROTEIN_KINASE_DOM"/>
    <property type="match status" value="1"/>
</dbReference>
<dbReference type="InterPro" id="IPR000719">
    <property type="entry name" value="Prot_kinase_dom"/>
</dbReference>
<dbReference type="EMBL" id="BMMS01000004">
    <property type="protein sequence ID" value="GGO83615.1"/>
    <property type="molecule type" value="Genomic_DNA"/>
</dbReference>
<keyword evidence="9" id="KW-0812">Transmembrane</keyword>
<dbReference type="SMART" id="SM00220">
    <property type="entry name" value="S_TKc"/>
    <property type="match status" value="1"/>
</dbReference>
<evidence type="ECO:0000256" key="5">
    <source>
        <dbReference type="ARBA" id="ARBA00022777"/>
    </source>
</evidence>
<sequence>MESLKALEPGDPAQVGQYRIVARLGAGGMGRVYLGRSRGGRAFAVKVVRPELAEDREFRQRFAREVAAARRVNGVFTAGVVDADPEGSPPWLATAYVPGVSLDVAVAEHGAWPQAPITALAAGLAEALEAIHAADLVHRDLKPSNILLAADGPRVIDFGISVANEASALTRTGVVVGTPGFMSPEQLTGEPVGPPSDIFSLGSVLAFTASGTGPFGTGSAQGLMFRIVYNEPDLRAVPERLRPMVAHCLAKRPQDRPGLGEILNELAETVGAEQPTLAFAGSAWLPPAVAGTVRERTEDSPHQAAQDPQNLPEAQNLTESRTLPEPQMPQGPWRPQEPRGDAAPTTAPLGHDAKLSAPMPPMPPMAPPPAVPSTPPPGAPYVSPPGATSGFGPPPLVPETPPPGGPGYTAIGADAPPNPYAHPHIPPDSRGGRGAGAAKWIVAAAAVLAIAFLAWFLPHQLRADSAASSRSSASPSTDHGSPAAGPSGSESAYESPSSSSEPSPPVSESPSYSAEPSSSVDEASASADQRSGSTAEPVLGTWRGSYICNQGVTGLVLTIKDAGDGDVDAVFSFYPAPSNPGVPRGSFAMTGSFDGSSLELTGDHWISQPPGYLMVDLSARYDSGTPSHLDGSVTGPSCTSFSVDRTS</sequence>
<proteinExistence type="inferred from homology"/>
<organism evidence="11 12">
    <name type="scientific">Wenjunlia tyrosinilytica</name>
    <dbReference type="NCBI Taxonomy" id="1544741"/>
    <lineage>
        <taxon>Bacteria</taxon>
        <taxon>Bacillati</taxon>
        <taxon>Actinomycetota</taxon>
        <taxon>Actinomycetes</taxon>
        <taxon>Kitasatosporales</taxon>
        <taxon>Streptomycetaceae</taxon>
        <taxon>Wenjunlia</taxon>
    </lineage>
</organism>
<dbReference type="CDD" id="cd14014">
    <property type="entry name" value="STKc_PknB_like"/>
    <property type="match status" value="1"/>
</dbReference>
<dbReference type="AlphaFoldDB" id="A0A917ZHV9"/>
<keyword evidence="4 7" id="KW-0547">Nucleotide-binding</keyword>
<dbReference type="EC" id="2.7.11.1" evidence="2"/>
<reference evidence="11" key="2">
    <citation type="submission" date="2020-09" db="EMBL/GenBank/DDBJ databases">
        <authorList>
            <person name="Sun Q."/>
            <person name="Zhou Y."/>
        </authorList>
    </citation>
    <scope>NUCLEOTIDE SEQUENCE</scope>
    <source>
        <strain evidence="11">CGMCC 4.7201</strain>
    </source>
</reference>
<keyword evidence="9" id="KW-1133">Transmembrane helix</keyword>
<feature type="compositionally biased region" description="Low complexity" evidence="8">
    <location>
        <begin position="508"/>
        <end position="528"/>
    </location>
</feature>
<evidence type="ECO:0000313" key="11">
    <source>
        <dbReference type="EMBL" id="GGO83615.1"/>
    </source>
</evidence>
<dbReference type="SUPFAM" id="SSF56112">
    <property type="entry name" value="Protein kinase-like (PK-like)"/>
    <property type="match status" value="1"/>
</dbReference>
<feature type="compositionally biased region" description="Low complexity" evidence="8">
    <location>
        <begin position="468"/>
        <end position="501"/>
    </location>
</feature>
<dbReference type="PANTHER" id="PTHR43671">
    <property type="entry name" value="SERINE/THREONINE-PROTEIN KINASE NEK"/>
    <property type="match status" value="1"/>
</dbReference>
<feature type="compositionally biased region" description="Pro residues" evidence="8">
    <location>
        <begin position="358"/>
        <end position="383"/>
    </location>
</feature>
<evidence type="ECO:0000256" key="1">
    <source>
        <dbReference type="ARBA" id="ARBA00010886"/>
    </source>
</evidence>